<evidence type="ECO:0000313" key="2">
    <source>
        <dbReference type="Proteomes" id="UP000012166"/>
    </source>
</evidence>
<proteinExistence type="predicted"/>
<reference evidence="1 2" key="1">
    <citation type="submission" date="2013-01" db="EMBL/GenBank/DDBJ databases">
        <authorList>
            <person name="Harkins D.M."/>
            <person name="Durkin A.S."/>
            <person name="Brinkac L.M."/>
            <person name="Haft D.H."/>
            <person name="Selengut J.D."/>
            <person name="Sanka R."/>
            <person name="DePew J."/>
            <person name="Purushe J."/>
            <person name="Hartskeerl R.A."/>
            <person name="Ahmed A."/>
            <person name="van der Linden H."/>
            <person name="Goris M.G.A."/>
            <person name="Vinetz J.M."/>
            <person name="Sutton G.G."/>
            <person name="Nierman W.C."/>
            <person name="Fouts D.E."/>
        </authorList>
    </citation>
    <scope>NUCLEOTIDE SEQUENCE [LARGE SCALE GENOMIC DNA]</scope>
    <source>
        <strain evidence="1 2">Brem 328</strain>
    </source>
</reference>
<dbReference type="AlphaFoldDB" id="A0ABC9SEB7"/>
<comment type="caution">
    <text evidence="1">The sequence shown here is derived from an EMBL/GenBank/DDBJ whole genome shotgun (WGS) entry which is preliminary data.</text>
</comment>
<name>A0ABC9SEB7_LEPBO</name>
<evidence type="ECO:0000313" key="1">
    <source>
        <dbReference type="EMBL" id="EMN16123.1"/>
    </source>
</evidence>
<protein>
    <recommendedName>
        <fullName evidence="3">SLEI domain protein, PF07620 family</fullName>
    </recommendedName>
</protein>
<dbReference type="Proteomes" id="UP000012166">
    <property type="component" value="Unassembled WGS sequence"/>
</dbReference>
<evidence type="ECO:0008006" key="3">
    <source>
        <dbReference type="Google" id="ProtNLM"/>
    </source>
</evidence>
<dbReference type="EMBL" id="AHMS02000040">
    <property type="protein sequence ID" value="EMN16123.1"/>
    <property type="molecule type" value="Genomic_DNA"/>
</dbReference>
<gene>
    <name evidence="1" type="ORF">LEP1GSC056_0823</name>
</gene>
<organism evidence="1 2">
    <name type="scientific">Leptospira borgpetersenii str. Brem 328</name>
    <dbReference type="NCBI Taxonomy" id="1049780"/>
    <lineage>
        <taxon>Bacteria</taxon>
        <taxon>Pseudomonadati</taxon>
        <taxon>Spirochaetota</taxon>
        <taxon>Spirochaetia</taxon>
        <taxon>Leptospirales</taxon>
        <taxon>Leptospiraceae</taxon>
        <taxon>Leptospira</taxon>
    </lineage>
</organism>
<sequence length="38" mass="4742">MAGILFRKISNTLQRYDRFYCLSLRSERVMNRFQREIE</sequence>
<accession>A0ABC9SEB7</accession>